<dbReference type="AlphaFoldDB" id="A0A2T3J2D1"/>
<proteinExistence type="predicted"/>
<protein>
    <submittedName>
        <fullName evidence="2">Uncharacterized protein</fullName>
    </submittedName>
</protein>
<feature type="signal peptide" evidence="1">
    <location>
        <begin position="1"/>
        <end position="18"/>
    </location>
</feature>
<dbReference type="Pfam" id="PF10972">
    <property type="entry name" value="CsiV"/>
    <property type="match status" value="1"/>
</dbReference>
<gene>
    <name evidence="2" type="ORF">C9I99_08625</name>
</gene>
<feature type="chain" id="PRO_5015634824" evidence="1">
    <location>
        <begin position="19"/>
        <end position="270"/>
    </location>
</feature>
<dbReference type="OrthoDB" id="5566524at2"/>
<dbReference type="EMBL" id="PYMH01000002">
    <property type="protein sequence ID" value="PSU35227.1"/>
    <property type="molecule type" value="Genomic_DNA"/>
</dbReference>
<dbReference type="InterPro" id="IPR021241">
    <property type="entry name" value="CsiV"/>
</dbReference>
<name>A0A2T3J2D1_9GAMM</name>
<keyword evidence="3" id="KW-1185">Reference proteome</keyword>
<sequence>MKNLIYLLLFAISWPSLAARQFDIEVILFKRNIAPEQVSESWPDNPKPVSLKGAIDFGDTARLQARGLTPMPSSQFELNAQYSKLKQHAGFTPLAHFGWRQGDLSRAAAPRIHFSAGKDFSAQFLADGTVKSAHTEEHTIAASDQGFTEESLNAAADEITEQASALRELDGTLRVYVQHFLFTEANFALREPSRREVIIGAEPLDPMESALEPEGNVQIGHLQEVKKQVKVEEFLKAYPFQQQRKMRSGETHYLDHPLMGMVIQIRRIDG</sequence>
<accession>A0A2T3J2D1</accession>
<organism evidence="2 3">
    <name type="scientific">Photobacterium lutimaris</name>
    <dbReference type="NCBI Taxonomy" id="388278"/>
    <lineage>
        <taxon>Bacteria</taxon>
        <taxon>Pseudomonadati</taxon>
        <taxon>Pseudomonadota</taxon>
        <taxon>Gammaproteobacteria</taxon>
        <taxon>Vibrionales</taxon>
        <taxon>Vibrionaceae</taxon>
        <taxon>Photobacterium</taxon>
    </lineage>
</organism>
<dbReference type="Proteomes" id="UP000241222">
    <property type="component" value="Unassembled WGS sequence"/>
</dbReference>
<keyword evidence="1" id="KW-0732">Signal</keyword>
<dbReference type="RefSeq" id="WP_107348545.1">
    <property type="nucleotide sequence ID" value="NZ_PYMH01000002.1"/>
</dbReference>
<evidence type="ECO:0000256" key="1">
    <source>
        <dbReference type="SAM" id="SignalP"/>
    </source>
</evidence>
<evidence type="ECO:0000313" key="3">
    <source>
        <dbReference type="Proteomes" id="UP000241222"/>
    </source>
</evidence>
<reference evidence="2 3" key="1">
    <citation type="submission" date="2018-03" db="EMBL/GenBank/DDBJ databases">
        <title>Whole genome sequencing of Histamine producing bacteria.</title>
        <authorList>
            <person name="Butler K."/>
        </authorList>
    </citation>
    <scope>NUCLEOTIDE SEQUENCE [LARGE SCALE GENOMIC DNA]</scope>
    <source>
        <strain evidence="2 3">JCM 13586</strain>
    </source>
</reference>
<evidence type="ECO:0000313" key="2">
    <source>
        <dbReference type="EMBL" id="PSU35227.1"/>
    </source>
</evidence>
<comment type="caution">
    <text evidence="2">The sequence shown here is derived from an EMBL/GenBank/DDBJ whole genome shotgun (WGS) entry which is preliminary data.</text>
</comment>